<dbReference type="NCBIfam" id="TIGR00756">
    <property type="entry name" value="PPR"/>
    <property type="match status" value="2"/>
</dbReference>
<dbReference type="InterPro" id="IPR046960">
    <property type="entry name" value="PPR_At4g14850-like_plant"/>
</dbReference>
<evidence type="ECO:0000256" key="2">
    <source>
        <dbReference type="PROSITE-ProRule" id="PRU00708"/>
    </source>
</evidence>
<protein>
    <recommendedName>
        <fullName evidence="5">Pentatricopeptide repeat-containing protein</fullName>
    </recommendedName>
</protein>
<evidence type="ECO:0000256" key="1">
    <source>
        <dbReference type="ARBA" id="ARBA00022737"/>
    </source>
</evidence>
<dbReference type="PROSITE" id="PS51375">
    <property type="entry name" value="PPR"/>
    <property type="match status" value="4"/>
</dbReference>
<dbReference type="PANTHER" id="PTHR47926">
    <property type="entry name" value="PENTATRICOPEPTIDE REPEAT-CONTAINING PROTEIN"/>
    <property type="match status" value="1"/>
</dbReference>
<dbReference type="InterPro" id="IPR046848">
    <property type="entry name" value="E_motif"/>
</dbReference>
<name>A0A6A4M9Y6_9ERIC</name>
<evidence type="ECO:0008006" key="5">
    <source>
        <dbReference type="Google" id="ProtNLM"/>
    </source>
</evidence>
<sequence>MVEPNSYLYNAMIRAYTHSHLYISTINVYKQMLRDGDPQAKDPIFPDKFTYPFVIKSCGGLLCLDLGVGCFPENANGRVEPDWVSLIAVLPACAQLGALELGKWIHFYAEKNGFLHITCLCNSLIEMYAKCGSVNQAWQLFDEMLERDVISWSTMIGGLANHGKAREAIVLFQEMQRAKVEPNEITFQLLELEPDDAGNYVLLSNIYAKLGRWNGVLRMRKLMRRDRCNPYTEVIYSILELLALHQRDMAMCLKSAGGCKMVTWKRIRPLSNRSREMAEEAGWNEARMEFVQRLIQGLNLELELLELILAYNCQSVIALTCVVDLYALQSAKLYLP</sequence>
<keyword evidence="4" id="KW-1185">Reference proteome</keyword>
<dbReference type="EMBL" id="QEFC01000317">
    <property type="protein sequence ID" value="KAE9464884.1"/>
    <property type="molecule type" value="Genomic_DNA"/>
</dbReference>
<dbReference type="GO" id="GO:0009451">
    <property type="term" value="P:RNA modification"/>
    <property type="evidence" value="ECO:0007669"/>
    <property type="project" value="InterPro"/>
</dbReference>
<dbReference type="PANTHER" id="PTHR47926:SF415">
    <property type="entry name" value="PENTATRICOPEPTIDE REPEAT-CONTAINING PROTEIN"/>
    <property type="match status" value="1"/>
</dbReference>
<dbReference type="InterPro" id="IPR011990">
    <property type="entry name" value="TPR-like_helical_dom_sf"/>
</dbReference>
<accession>A0A6A4M9Y6</accession>
<comment type="caution">
    <text evidence="3">The sequence shown here is derived from an EMBL/GenBank/DDBJ whole genome shotgun (WGS) entry which is preliminary data.</text>
</comment>
<keyword evidence="1" id="KW-0677">Repeat</keyword>
<feature type="non-terminal residue" evidence="3">
    <location>
        <position position="1"/>
    </location>
</feature>
<reference evidence="3 4" key="1">
    <citation type="journal article" date="2019" name="Genome Biol. Evol.">
        <title>The Rhododendron genome and chromosomal organization provide insight into shared whole-genome duplications across the heath family (Ericaceae).</title>
        <authorList>
            <person name="Soza V.L."/>
            <person name="Lindsley D."/>
            <person name="Waalkes A."/>
            <person name="Ramage E."/>
            <person name="Patwardhan R.P."/>
            <person name="Burton J.N."/>
            <person name="Adey A."/>
            <person name="Kumar A."/>
            <person name="Qiu R."/>
            <person name="Shendure J."/>
            <person name="Hall B."/>
        </authorList>
    </citation>
    <scope>NUCLEOTIDE SEQUENCE [LARGE SCALE GENOMIC DNA]</scope>
    <source>
        <strain evidence="3">RSF 1966-606</strain>
    </source>
</reference>
<feature type="repeat" description="PPR" evidence="2">
    <location>
        <begin position="196"/>
        <end position="230"/>
    </location>
</feature>
<dbReference type="OrthoDB" id="1735620at2759"/>
<feature type="repeat" description="PPR" evidence="2">
    <location>
        <begin position="5"/>
        <end position="39"/>
    </location>
</feature>
<evidence type="ECO:0000313" key="3">
    <source>
        <dbReference type="EMBL" id="KAE9464884.1"/>
    </source>
</evidence>
<organism evidence="3 4">
    <name type="scientific">Rhododendron williamsianum</name>
    <dbReference type="NCBI Taxonomy" id="262921"/>
    <lineage>
        <taxon>Eukaryota</taxon>
        <taxon>Viridiplantae</taxon>
        <taxon>Streptophyta</taxon>
        <taxon>Embryophyta</taxon>
        <taxon>Tracheophyta</taxon>
        <taxon>Spermatophyta</taxon>
        <taxon>Magnoliopsida</taxon>
        <taxon>eudicotyledons</taxon>
        <taxon>Gunneridae</taxon>
        <taxon>Pentapetalae</taxon>
        <taxon>asterids</taxon>
        <taxon>Ericales</taxon>
        <taxon>Ericaceae</taxon>
        <taxon>Ericoideae</taxon>
        <taxon>Rhodoreae</taxon>
        <taxon>Rhododendron</taxon>
    </lineage>
</organism>
<dbReference type="InterPro" id="IPR002885">
    <property type="entry name" value="PPR_rpt"/>
</dbReference>
<dbReference type="Gene3D" id="1.25.40.10">
    <property type="entry name" value="Tetratricopeptide repeat domain"/>
    <property type="match status" value="2"/>
</dbReference>
<dbReference type="FunFam" id="1.25.40.10:FF:000031">
    <property type="entry name" value="Pentatricopeptide repeat-containing protein mitochondrial"/>
    <property type="match status" value="1"/>
</dbReference>
<evidence type="ECO:0000313" key="4">
    <source>
        <dbReference type="Proteomes" id="UP000428333"/>
    </source>
</evidence>
<dbReference type="SUPFAM" id="SSF48452">
    <property type="entry name" value="TPR-like"/>
    <property type="match status" value="1"/>
</dbReference>
<proteinExistence type="predicted"/>
<dbReference type="Pfam" id="PF01535">
    <property type="entry name" value="PPR"/>
    <property type="match status" value="3"/>
</dbReference>
<gene>
    <name evidence="3" type="ORF">C3L33_03204</name>
</gene>
<dbReference type="GO" id="GO:0003723">
    <property type="term" value="F:RNA binding"/>
    <property type="evidence" value="ECO:0007669"/>
    <property type="project" value="InterPro"/>
</dbReference>
<dbReference type="Pfam" id="PF20431">
    <property type="entry name" value="E_motif"/>
    <property type="match status" value="1"/>
</dbReference>
<dbReference type="AlphaFoldDB" id="A0A6A4M9Y6"/>
<dbReference type="Proteomes" id="UP000428333">
    <property type="component" value="Linkage Group LG02"/>
</dbReference>
<feature type="repeat" description="PPR" evidence="2">
    <location>
        <begin position="148"/>
        <end position="182"/>
    </location>
</feature>
<feature type="repeat" description="PPR" evidence="2">
    <location>
        <begin position="117"/>
        <end position="147"/>
    </location>
</feature>